<keyword evidence="1" id="KW-0175">Coiled coil</keyword>
<feature type="coiled-coil region" evidence="1">
    <location>
        <begin position="729"/>
        <end position="756"/>
    </location>
</feature>
<evidence type="ECO:0000313" key="3">
    <source>
        <dbReference type="EMBL" id="GMH85238.1"/>
    </source>
</evidence>
<keyword evidence="2" id="KW-1133">Transmembrane helix</keyword>
<name>A0A9W7BEF0_9STRA</name>
<dbReference type="AlphaFoldDB" id="A0A9W7BEF0"/>
<keyword evidence="2" id="KW-0812">Transmembrane</keyword>
<dbReference type="Proteomes" id="UP001165085">
    <property type="component" value="Unassembled WGS sequence"/>
</dbReference>
<evidence type="ECO:0000313" key="4">
    <source>
        <dbReference type="Proteomes" id="UP001165085"/>
    </source>
</evidence>
<gene>
    <name evidence="3" type="ORF">TrST_g10927</name>
</gene>
<keyword evidence="2" id="KW-0472">Membrane</keyword>
<accession>A0A9W7BEF0</accession>
<reference evidence="4" key="1">
    <citation type="journal article" date="2023" name="Commun. Biol.">
        <title>Genome analysis of Parmales, the sister group of diatoms, reveals the evolutionary specialization of diatoms from phago-mixotrophs to photoautotrophs.</title>
        <authorList>
            <person name="Ban H."/>
            <person name="Sato S."/>
            <person name="Yoshikawa S."/>
            <person name="Yamada K."/>
            <person name="Nakamura Y."/>
            <person name="Ichinomiya M."/>
            <person name="Sato N."/>
            <person name="Blanc-Mathieu R."/>
            <person name="Endo H."/>
            <person name="Kuwata A."/>
            <person name="Ogata H."/>
        </authorList>
    </citation>
    <scope>NUCLEOTIDE SEQUENCE [LARGE SCALE GENOMIC DNA]</scope>
    <source>
        <strain evidence="4">NIES 3701</strain>
    </source>
</reference>
<dbReference type="OrthoDB" id="192440at2759"/>
<sequence length="760" mass="82192">MTKVGTSGTTSVQLHKRERTQYFGHPGICTVTFCSGDPQTTFSSLKAKTLEVLTANPWIGGTFDKKKDLVFSSSPTSADCDSIVSICKNAKVNRALPYPTLVAAVAKDASMSVGNGGKLRRSGARITKLVVVEPDAAAGEFAIIFSMSHAAADGHDYYRILNMICSTDPVDSLTPVRVAEYERRESEWTGKKDFDFLVSGGLIKGMLSGLLFGPKAAWACFKVDASKVEAAKAASVRGAANLGAKGVEFVSTNDVLTSHFCRATQARLCMMVVNFRDKTDLDISDKNAGCYEGCLLLDKENYADPACIRASLSAGLPYTRQIPSPPLPGFCGSCPMAFITSWANGAVAGGSFNAANVDGVMDQALHLPCMDMPDMMDVAIVFKPTPSEYAVIYLAKRSRGKLNGEDSVLGEPVDPALNTSLSLFTACPESFNDLARDITTLEHDATVYVKSASHFNEDGEEVSDSCPVEAKWATDDATLSQYYNGPFQGTGADSTAYLGFKEEYAHACEECGRTHGSGTSVSMYNYKWNSNAGERDFWEDAGKGWNEKIPWHKWCPSGYERDTWKWWKAKCVIPSKAKFLGETCTDKDQCDNSFVRGLIDVTCAPTKNDEDDPQWKCVFDEEANTVSPYASTCSCVGLIWCTSSDCGGNQCVLSTMDMKKHCKYADEPLFRWDQILGGKSSCSNCRASEDSFEAYGGGSKYGNTNAESVAAVAGGGAISAAAVLGLGYMGFQRRKMKKLERRAERLEVELEKGVGGKGVV</sequence>
<proteinExistence type="predicted"/>
<feature type="transmembrane region" description="Helical" evidence="2">
    <location>
        <begin position="709"/>
        <end position="731"/>
    </location>
</feature>
<organism evidence="3 4">
    <name type="scientific">Triparma strigata</name>
    <dbReference type="NCBI Taxonomy" id="1606541"/>
    <lineage>
        <taxon>Eukaryota</taxon>
        <taxon>Sar</taxon>
        <taxon>Stramenopiles</taxon>
        <taxon>Ochrophyta</taxon>
        <taxon>Bolidophyceae</taxon>
        <taxon>Parmales</taxon>
        <taxon>Triparmaceae</taxon>
        <taxon>Triparma</taxon>
    </lineage>
</organism>
<keyword evidence="4" id="KW-1185">Reference proteome</keyword>
<evidence type="ECO:0000256" key="2">
    <source>
        <dbReference type="SAM" id="Phobius"/>
    </source>
</evidence>
<evidence type="ECO:0000256" key="1">
    <source>
        <dbReference type="SAM" id="Coils"/>
    </source>
</evidence>
<dbReference type="EMBL" id="BRXY01000300">
    <property type="protein sequence ID" value="GMH85238.1"/>
    <property type="molecule type" value="Genomic_DNA"/>
</dbReference>
<protein>
    <submittedName>
        <fullName evidence="3">Uncharacterized protein</fullName>
    </submittedName>
</protein>
<comment type="caution">
    <text evidence="3">The sequence shown here is derived from an EMBL/GenBank/DDBJ whole genome shotgun (WGS) entry which is preliminary data.</text>
</comment>